<dbReference type="EC" id="2.7.13.3" evidence="2"/>
<evidence type="ECO:0000313" key="12">
    <source>
        <dbReference type="Proteomes" id="UP000290172"/>
    </source>
</evidence>
<keyword evidence="6" id="KW-0067">ATP-binding</keyword>
<accession>A0A4Q0Y6R4</accession>
<feature type="transmembrane region" description="Helical" evidence="9">
    <location>
        <begin position="302"/>
        <end position="323"/>
    </location>
</feature>
<dbReference type="GO" id="GO:0007234">
    <property type="term" value="P:osmosensory signaling via phosphorelay pathway"/>
    <property type="evidence" value="ECO:0007669"/>
    <property type="project" value="TreeGrafter"/>
</dbReference>
<evidence type="ECO:0000259" key="10">
    <source>
        <dbReference type="PROSITE" id="PS50109"/>
    </source>
</evidence>
<evidence type="ECO:0000256" key="4">
    <source>
        <dbReference type="ARBA" id="ARBA00022741"/>
    </source>
</evidence>
<feature type="transmembrane region" description="Helical" evidence="9">
    <location>
        <begin position="12"/>
        <end position="33"/>
    </location>
</feature>
<dbReference type="Gene3D" id="1.10.287.130">
    <property type="match status" value="1"/>
</dbReference>
<keyword evidence="3" id="KW-0808">Transferase</keyword>
<dbReference type="PANTHER" id="PTHR42878">
    <property type="entry name" value="TWO-COMPONENT HISTIDINE KINASE"/>
    <property type="match status" value="1"/>
</dbReference>
<keyword evidence="5" id="KW-0418">Kinase</keyword>
<dbReference type="RefSeq" id="WP_128983258.1">
    <property type="nucleotide sequence ID" value="NZ_PDKJ01000019.1"/>
</dbReference>
<dbReference type="InterPro" id="IPR036890">
    <property type="entry name" value="HATPase_C_sf"/>
</dbReference>
<keyword evidence="9" id="KW-0472">Membrane</keyword>
<dbReference type="InterPro" id="IPR005467">
    <property type="entry name" value="His_kinase_dom"/>
</dbReference>
<evidence type="ECO:0000256" key="9">
    <source>
        <dbReference type="SAM" id="Phobius"/>
    </source>
</evidence>
<dbReference type="InterPro" id="IPR029151">
    <property type="entry name" value="Sensor-like_sf"/>
</dbReference>
<dbReference type="InterPro" id="IPR003594">
    <property type="entry name" value="HATPase_dom"/>
</dbReference>
<proteinExistence type="predicted"/>
<evidence type="ECO:0000256" key="5">
    <source>
        <dbReference type="ARBA" id="ARBA00022777"/>
    </source>
</evidence>
<dbReference type="PANTHER" id="PTHR42878:SF7">
    <property type="entry name" value="SENSOR HISTIDINE KINASE GLRK"/>
    <property type="match status" value="1"/>
</dbReference>
<sequence length="700" mass="82242">MDFSISAKKNAYIFLITVAILNTAIAILMFSYLKDSLIKSTYENNIKLAQNEFNKTKIQIKKEIDHYRLILRVIKESGKFQQYIMDYDKNIENSLIHDFENYAKTNEDIFQVRYLDNEGMERIRVDKISGETYVAKNLQNKADRYYFLRTKNLKENQYYISDFDLNVENGEIEIPYKPTIRVSTPIYEGDKFLGILIINYNVKNLIDYISEQNIFNVYYMDNVGNFLLHPDRKKCWSTQLKTNYKVKDEIKNIDELKLNNYKDKNLRYYIDRVSITDTDFFIIYSVKKEIYEKEEKELENEILMIFIIIFVVTFPIVIIGSYLQAFQMKILETLIDSLPFPIALKNRVGKFVLVNESLVGLYSFKNKESLLGKISYDFSSKNLPYTNKIKDSQALKKTKIKYEDILHLPSNNKELYFDTRLIKITFLGLFKKDFILGIAIDITELKELNNELEKRVKQELAKRLKSEQRLAQKTKLAEIGNLIDNIILQWEHPLNLISLNTQAIELEYETINKLDEENTLKRVETIKESTQFMFDSTADLKLFLSLDKGIELFNLSDIVNTVERILMGRLKKLHIDIRKEINEEIKIQGLKNEFLQVILNLINNSLNEFESSNKKYTKKDIFIKASITETFIVIKVEDNAKELPLKATKKIFNEKFESENEDIQRKGLHICKGIINNIFKGTIEANSKKGYTVFEVKIPL</sequence>
<keyword evidence="7" id="KW-0902">Two-component regulatory system</keyword>
<dbReference type="SUPFAM" id="SSF55874">
    <property type="entry name" value="ATPase domain of HSP90 chaperone/DNA topoisomerase II/histidine kinase"/>
    <property type="match status" value="1"/>
</dbReference>
<name>A0A4Q0Y6R4_9BACT</name>
<dbReference type="AlphaFoldDB" id="A0A4Q0Y6R4"/>
<comment type="caution">
    <text evidence="11">The sequence shown here is derived from an EMBL/GenBank/DDBJ whole genome shotgun (WGS) entry which is preliminary data.</text>
</comment>
<keyword evidence="9" id="KW-0812">Transmembrane</keyword>
<keyword evidence="9" id="KW-1133">Transmembrane helix</keyword>
<dbReference type="GO" id="GO:0000156">
    <property type="term" value="F:phosphorelay response regulator activity"/>
    <property type="evidence" value="ECO:0007669"/>
    <property type="project" value="TreeGrafter"/>
</dbReference>
<reference evidence="11 12" key="1">
    <citation type="submission" date="2017-10" db="EMBL/GenBank/DDBJ databases">
        <title>Genomics of the genus Arcobacter.</title>
        <authorList>
            <person name="Perez-Cataluna A."/>
            <person name="Figueras M.J."/>
        </authorList>
    </citation>
    <scope>NUCLEOTIDE SEQUENCE [LARGE SCALE GENOMIC DNA]</scope>
    <source>
        <strain evidence="11 12">CECT 8993</strain>
    </source>
</reference>
<feature type="coiled-coil region" evidence="8">
    <location>
        <begin position="442"/>
        <end position="469"/>
    </location>
</feature>
<dbReference type="InterPro" id="IPR048760">
    <property type="entry name" value="VP0354-like_sensor_dom"/>
</dbReference>
<dbReference type="InterPro" id="IPR050351">
    <property type="entry name" value="BphY/WalK/GraS-like"/>
</dbReference>
<evidence type="ECO:0000256" key="7">
    <source>
        <dbReference type="ARBA" id="ARBA00023012"/>
    </source>
</evidence>
<dbReference type="PROSITE" id="PS50109">
    <property type="entry name" value="HIS_KIN"/>
    <property type="match status" value="1"/>
</dbReference>
<dbReference type="Pfam" id="PF21623">
    <property type="entry name" value="HK_sensor_dom_bact"/>
    <property type="match status" value="1"/>
</dbReference>
<protein>
    <recommendedName>
        <fullName evidence="2">histidine kinase</fullName>
        <ecNumber evidence="2">2.7.13.3</ecNumber>
    </recommendedName>
</protein>
<comment type="catalytic activity">
    <reaction evidence="1">
        <text>ATP + protein L-histidine = ADP + protein N-phospho-L-histidine.</text>
        <dbReference type="EC" id="2.7.13.3"/>
    </reaction>
</comment>
<evidence type="ECO:0000313" key="11">
    <source>
        <dbReference type="EMBL" id="RXJ65886.1"/>
    </source>
</evidence>
<organism evidence="11 12">
    <name type="scientific">Halarcobacter ebronensis</name>
    <dbReference type="NCBI Taxonomy" id="1462615"/>
    <lineage>
        <taxon>Bacteria</taxon>
        <taxon>Pseudomonadati</taxon>
        <taxon>Campylobacterota</taxon>
        <taxon>Epsilonproteobacteria</taxon>
        <taxon>Campylobacterales</taxon>
        <taxon>Arcobacteraceae</taxon>
        <taxon>Halarcobacter</taxon>
    </lineage>
</organism>
<dbReference type="Gene3D" id="3.30.450.20">
    <property type="entry name" value="PAS domain"/>
    <property type="match status" value="2"/>
</dbReference>
<feature type="domain" description="Histidine kinase" evidence="10">
    <location>
        <begin position="485"/>
        <end position="700"/>
    </location>
</feature>
<dbReference type="SUPFAM" id="SSF103190">
    <property type="entry name" value="Sensory domain-like"/>
    <property type="match status" value="1"/>
</dbReference>
<dbReference type="GO" id="GO:0030295">
    <property type="term" value="F:protein kinase activator activity"/>
    <property type="evidence" value="ECO:0007669"/>
    <property type="project" value="TreeGrafter"/>
</dbReference>
<dbReference type="EMBL" id="PDKJ01000019">
    <property type="protein sequence ID" value="RXJ65886.1"/>
    <property type="molecule type" value="Genomic_DNA"/>
</dbReference>
<evidence type="ECO:0000256" key="2">
    <source>
        <dbReference type="ARBA" id="ARBA00012438"/>
    </source>
</evidence>
<dbReference type="Pfam" id="PF02518">
    <property type="entry name" value="HATPase_c"/>
    <property type="match status" value="1"/>
</dbReference>
<dbReference type="Gene3D" id="3.30.565.10">
    <property type="entry name" value="Histidine kinase-like ATPase, C-terminal domain"/>
    <property type="match status" value="1"/>
</dbReference>
<keyword evidence="4" id="KW-0547">Nucleotide-binding</keyword>
<dbReference type="Proteomes" id="UP000290172">
    <property type="component" value="Unassembled WGS sequence"/>
</dbReference>
<gene>
    <name evidence="11" type="ORF">CRV08_14170</name>
</gene>
<evidence type="ECO:0000256" key="8">
    <source>
        <dbReference type="SAM" id="Coils"/>
    </source>
</evidence>
<evidence type="ECO:0000256" key="1">
    <source>
        <dbReference type="ARBA" id="ARBA00000085"/>
    </source>
</evidence>
<dbReference type="GO" id="GO:0005524">
    <property type="term" value="F:ATP binding"/>
    <property type="evidence" value="ECO:0007669"/>
    <property type="project" value="UniProtKB-KW"/>
</dbReference>
<keyword evidence="8" id="KW-0175">Coiled coil</keyword>
<dbReference type="GO" id="GO:0004673">
    <property type="term" value="F:protein histidine kinase activity"/>
    <property type="evidence" value="ECO:0007669"/>
    <property type="project" value="UniProtKB-EC"/>
</dbReference>
<evidence type="ECO:0000256" key="6">
    <source>
        <dbReference type="ARBA" id="ARBA00022840"/>
    </source>
</evidence>
<evidence type="ECO:0000256" key="3">
    <source>
        <dbReference type="ARBA" id="ARBA00022679"/>
    </source>
</evidence>